<dbReference type="InterPro" id="IPR027417">
    <property type="entry name" value="P-loop_NTPase"/>
</dbReference>
<gene>
    <name evidence="1" type="ORF">ACFSHS_09335</name>
</gene>
<sequence length="216" mass="23720">MTLPREEPGVGSWRVEPIDAVIRLVAAHPGQPSRPRVVAVDGRSASGKTTVAGRVAALVRRSVVLHTDDVAWHHSFFDWADLLRVGVLEPARQGRRVRYRPPAWDERGRPGSIDVPSGCPLVLVEGVGIARRDLRDLVDAVIWVQCDIELAERRGIDRDGGDSQAADLWAEWAAEERPFLADERPWERADVIVAGSPVLPHDPDTELVVATGPLLP</sequence>
<name>A0ABW4X9C3_9ACTN</name>
<keyword evidence="1" id="KW-0418">Kinase</keyword>
<dbReference type="Proteomes" id="UP001597402">
    <property type="component" value="Unassembled WGS sequence"/>
</dbReference>
<reference evidence="2" key="1">
    <citation type="journal article" date="2019" name="Int. J. Syst. Evol. Microbiol.">
        <title>The Global Catalogue of Microorganisms (GCM) 10K type strain sequencing project: providing services to taxonomists for standard genome sequencing and annotation.</title>
        <authorList>
            <consortium name="The Broad Institute Genomics Platform"/>
            <consortium name="The Broad Institute Genome Sequencing Center for Infectious Disease"/>
            <person name="Wu L."/>
            <person name="Ma J."/>
        </authorList>
    </citation>
    <scope>NUCLEOTIDE SEQUENCE [LARGE SCALE GENOMIC DNA]</scope>
    <source>
        <strain evidence="2">JCM 3338</strain>
    </source>
</reference>
<evidence type="ECO:0000313" key="2">
    <source>
        <dbReference type="Proteomes" id="UP001597402"/>
    </source>
</evidence>
<accession>A0ABW4X9C3</accession>
<protein>
    <submittedName>
        <fullName evidence="1">Uridine kinase</fullName>
    </submittedName>
</protein>
<dbReference type="GO" id="GO:0016301">
    <property type="term" value="F:kinase activity"/>
    <property type="evidence" value="ECO:0007669"/>
    <property type="project" value="UniProtKB-KW"/>
</dbReference>
<evidence type="ECO:0000313" key="1">
    <source>
        <dbReference type="EMBL" id="MFD2091775.1"/>
    </source>
</evidence>
<organism evidence="1 2">
    <name type="scientific">Blastococcus deserti</name>
    <dbReference type="NCBI Taxonomy" id="2259033"/>
    <lineage>
        <taxon>Bacteria</taxon>
        <taxon>Bacillati</taxon>
        <taxon>Actinomycetota</taxon>
        <taxon>Actinomycetes</taxon>
        <taxon>Geodermatophilales</taxon>
        <taxon>Geodermatophilaceae</taxon>
        <taxon>Blastococcus</taxon>
    </lineage>
</organism>
<comment type="caution">
    <text evidence="1">The sequence shown here is derived from an EMBL/GenBank/DDBJ whole genome shotgun (WGS) entry which is preliminary data.</text>
</comment>
<dbReference type="EMBL" id="JBHUHP010000009">
    <property type="protein sequence ID" value="MFD2091775.1"/>
    <property type="molecule type" value="Genomic_DNA"/>
</dbReference>
<dbReference type="RefSeq" id="WP_376874380.1">
    <property type="nucleotide sequence ID" value="NZ_JBHUHP010000009.1"/>
</dbReference>
<proteinExistence type="predicted"/>
<keyword evidence="1" id="KW-0808">Transferase</keyword>
<dbReference type="SUPFAM" id="SSF52540">
    <property type="entry name" value="P-loop containing nucleoside triphosphate hydrolases"/>
    <property type="match status" value="1"/>
</dbReference>
<dbReference type="Gene3D" id="3.40.50.300">
    <property type="entry name" value="P-loop containing nucleotide triphosphate hydrolases"/>
    <property type="match status" value="1"/>
</dbReference>
<keyword evidence="2" id="KW-1185">Reference proteome</keyword>